<protein>
    <submittedName>
        <fullName evidence="2">Integrase</fullName>
    </submittedName>
</protein>
<proteinExistence type="predicted"/>
<dbReference type="EnsemblPlants" id="PGSC0003DMT400059924">
    <property type="protein sequence ID" value="PGSC0003DMT400059924"/>
    <property type="gene ID" value="PGSC0003DMG400023311"/>
</dbReference>
<dbReference type="PaxDb" id="4113-PGSC0003DMT400059924"/>
<reference evidence="3" key="1">
    <citation type="journal article" date="2011" name="Nature">
        <title>Genome sequence and analysis of the tuber crop potato.</title>
        <authorList>
            <consortium name="The Potato Genome Sequencing Consortium"/>
        </authorList>
    </citation>
    <scope>NUCLEOTIDE SEQUENCE [LARGE SCALE GENOMIC DNA]</scope>
    <source>
        <strain evidence="3">cv. DM1-3 516 R44</strain>
    </source>
</reference>
<evidence type="ECO:0000256" key="1">
    <source>
        <dbReference type="SAM" id="MobiDB-lite"/>
    </source>
</evidence>
<evidence type="ECO:0000313" key="2">
    <source>
        <dbReference type="EnsemblPlants" id="PGSC0003DMT400059924"/>
    </source>
</evidence>
<organism evidence="2 3">
    <name type="scientific">Solanum tuberosum</name>
    <name type="common">Potato</name>
    <dbReference type="NCBI Taxonomy" id="4113"/>
    <lineage>
        <taxon>Eukaryota</taxon>
        <taxon>Viridiplantae</taxon>
        <taxon>Streptophyta</taxon>
        <taxon>Embryophyta</taxon>
        <taxon>Tracheophyta</taxon>
        <taxon>Spermatophyta</taxon>
        <taxon>Magnoliopsida</taxon>
        <taxon>eudicotyledons</taxon>
        <taxon>Gunneridae</taxon>
        <taxon>Pentapetalae</taxon>
        <taxon>asterids</taxon>
        <taxon>lamiids</taxon>
        <taxon>Solanales</taxon>
        <taxon>Solanaceae</taxon>
        <taxon>Solanoideae</taxon>
        <taxon>Solaneae</taxon>
        <taxon>Solanum</taxon>
    </lineage>
</organism>
<dbReference type="InParanoid" id="M1C4X2"/>
<name>M1C4X2_SOLTU</name>
<sequence length="99" mass="10905">MQSAPSTARRATRGHPANSTLPVLLEREARGRSSISPSLHSQRYIPSPDRKNDLEDDGISNRIQSNKNHRGTPSTLRNHIKGSKPILYKSHASSDAPNL</sequence>
<dbReference type="Proteomes" id="UP000011115">
    <property type="component" value="Unassembled WGS sequence"/>
</dbReference>
<evidence type="ECO:0000313" key="3">
    <source>
        <dbReference type="Proteomes" id="UP000011115"/>
    </source>
</evidence>
<feature type="region of interest" description="Disordered" evidence="1">
    <location>
        <begin position="1"/>
        <end position="99"/>
    </location>
</feature>
<feature type="compositionally biased region" description="Polar residues" evidence="1">
    <location>
        <begin position="61"/>
        <end position="77"/>
    </location>
</feature>
<reference evidence="2" key="2">
    <citation type="submission" date="2015-06" db="UniProtKB">
        <authorList>
            <consortium name="EnsemblPlants"/>
        </authorList>
    </citation>
    <scope>IDENTIFICATION</scope>
    <source>
        <strain evidence="2">DM1-3 516 R44</strain>
    </source>
</reference>
<dbReference type="Gramene" id="PGSC0003DMT400059924">
    <property type="protein sequence ID" value="PGSC0003DMT400059924"/>
    <property type="gene ID" value="PGSC0003DMG400023311"/>
</dbReference>
<dbReference type="HOGENOM" id="CLU_2214682_0_0_1"/>
<dbReference type="AlphaFoldDB" id="M1C4X2"/>
<keyword evidence="3" id="KW-1185">Reference proteome</keyword>
<accession>M1C4X2</accession>